<dbReference type="InterPro" id="IPR037654">
    <property type="entry name" value="Big1"/>
</dbReference>
<comment type="caution">
    <text evidence="12">The sequence shown here is derived from an EMBL/GenBank/DDBJ whole genome shotgun (WGS) entry which is preliminary data.</text>
</comment>
<comment type="subcellular location">
    <subcellularLocation>
        <location evidence="1">Endoplasmic reticulum membrane</location>
        <topology evidence="1">Single-pass type I membrane protein</topology>
    </subcellularLocation>
</comment>
<dbReference type="GO" id="GO:0006078">
    <property type="term" value="P:(1-&gt;6)-beta-D-glucan biosynthetic process"/>
    <property type="evidence" value="ECO:0007669"/>
    <property type="project" value="TreeGrafter"/>
</dbReference>
<evidence type="ECO:0000259" key="11">
    <source>
        <dbReference type="Pfam" id="PF20520"/>
    </source>
</evidence>
<evidence type="ECO:0000256" key="3">
    <source>
        <dbReference type="ARBA" id="ARBA00022089"/>
    </source>
</evidence>
<dbReference type="AlphaFoldDB" id="A0A218Z3I1"/>
<evidence type="ECO:0000313" key="13">
    <source>
        <dbReference type="Proteomes" id="UP000242519"/>
    </source>
</evidence>
<protein>
    <recommendedName>
        <fullName evidence="3">Protein BIG1</fullName>
    </recommendedName>
</protein>
<name>A0A218Z3I1_9HELO</name>
<sequence length="286" mass="31082">MRLSLVAVAATAACTYAFKDTSPFLMFSSESLPTKDISSAELQSSSSVLSSTKQLLASCPSDIYLVLAQPSLLSSELRAHAHHLKNAASHHSVKTRLGVSEVVGGTVAHRGVIVDFLVRECGVQRVALGEWQGDVKGKKMVIDGLLPEILGENRKALIEDNDAQLFSLLKNLPGSSYTVIYQTTPAAVVPVQTEKQIVYEASFAEPLHMDLKRDLWSRGRAETNSTDSRPLFEKYQFLSPGLFMGLLVSLLLLSILWVGISAISSLEVSYGAFDKEMGPAAQKKQQ</sequence>
<dbReference type="STRING" id="503106.A0A218Z3I1"/>
<evidence type="ECO:0000256" key="7">
    <source>
        <dbReference type="ARBA" id="ARBA00022989"/>
    </source>
</evidence>
<dbReference type="PANTHER" id="PTHR28285:SF1">
    <property type="entry name" value="PROTEIN BIG1"/>
    <property type="match status" value="1"/>
</dbReference>
<dbReference type="GO" id="GO:0009272">
    <property type="term" value="P:fungal-type cell wall biogenesis"/>
    <property type="evidence" value="ECO:0007669"/>
    <property type="project" value="TreeGrafter"/>
</dbReference>
<dbReference type="OrthoDB" id="9985059at2759"/>
<evidence type="ECO:0000256" key="9">
    <source>
        <dbReference type="ARBA" id="ARBA00023316"/>
    </source>
</evidence>
<keyword evidence="7 10" id="KW-1133">Transmembrane helix</keyword>
<comment type="similarity">
    <text evidence="2">Belongs to the BIG1 family.</text>
</comment>
<keyword evidence="8 10" id="KW-0472">Membrane</keyword>
<feature type="transmembrane region" description="Helical" evidence="10">
    <location>
        <begin position="237"/>
        <end position="260"/>
    </location>
</feature>
<organism evidence="12 13">
    <name type="scientific">Diplocarpon coronariae</name>
    <dbReference type="NCBI Taxonomy" id="2795749"/>
    <lineage>
        <taxon>Eukaryota</taxon>
        <taxon>Fungi</taxon>
        <taxon>Dikarya</taxon>
        <taxon>Ascomycota</taxon>
        <taxon>Pezizomycotina</taxon>
        <taxon>Leotiomycetes</taxon>
        <taxon>Helotiales</taxon>
        <taxon>Drepanopezizaceae</taxon>
        <taxon>Diplocarpon</taxon>
    </lineage>
</organism>
<evidence type="ECO:0000256" key="1">
    <source>
        <dbReference type="ARBA" id="ARBA00004115"/>
    </source>
</evidence>
<evidence type="ECO:0000256" key="6">
    <source>
        <dbReference type="ARBA" id="ARBA00022824"/>
    </source>
</evidence>
<keyword evidence="9" id="KW-0961">Cell wall biogenesis/degradation</keyword>
<proteinExistence type="inferred from homology"/>
<keyword evidence="5" id="KW-0732">Signal</keyword>
<dbReference type="GO" id="GO:0071555">
    <property type="term" value="P:cell wall organization"/>
    <property type="evidence" value="ECO:0007669"/>
    <property type="project" value="UniProtKB-KW"/>
</dbReference>
<keyword evidence="6" id="KW-0256">Endoplasmic reticulum</keyword>
<dbReference type="GO" id="GO:0005789">
    <property type="term" value="C:endoplasmic reticulum membrane"/>
    <property type="evidence" value="ECO:0007669"/>
    <property type="project" value="UniProtKB-SubCell"/>
</dbReference>
<evidence type="ECO:0000313" key="12">
    <source>
        <dbReference type="EMBL" id="OWP02538.1"/>
    </source>
</evidence>
<dbReference type="Pfam" id="PF20520">
    <property type="entry name" value="Ac45-VOA1_TM"/>
    <property type="match status" value="1"/>
</dbReference>
<accession>A0A218Z3I1</accession>
<keyword evidence="13" id="KW-1185">Reference proteome</keyword>
<evidence type="ECO:0000256" key="4">
    <source>
        <dbReference type="ARBA" id="ARBA00022692"/>
    </source>
</evidence>
<dbReference type="EMBL" id="MZNU01000226">
    <property type="protein sequence ID" value="OWP02538.1"/>
    <property type="molecule type" value="Genomic_DNA"/>
</dbReference>
<evidence type="ECO:0000256" key="5">
    <source>
        <dbReference type="ARBA" id="ARBA00022729"/>
    </source>
</evidence>
<reference evidence="12 13" key="1">
    <citation type="submission" date="2017-04" db="EMBL/GenBank/DDBJ databases">
        <title>Draft genome sequence of Marssonina coronaria NL1: causal agent of apple blotch.</title>
        <authorList>
            <person name="Cheng Q."/>
        </authorList>
    </citation>
    <scope>NUCLEOTIDE SEQUENCE [LARGE SCALE GENOMIC DNA]</scope>
    <source>
        <strain evidence="12 13">NL1</strain>
    </source>
</reference>
<dbReference type="InParanoid" id="A0A218Z3I1"/>
<evidence type="ECO:0000256" key="2">
    <source>
        <dbReference type="ARBA" id="ARBA00008203"/>
    </source>
</evidence>
<dbReference type="InterPro" id="IPR046756">
    <property type="entry name" value="VAS1/VOA1_TM"/>
</dbReference>
<dbReference type="Proteomes" id="UP000242519">
    <property type="component" value="Unassembled WGS sequence"/>
</dbReference>
<keyword evidence="4 10" id="KW-0812">Transmembrane</keyword>
<dbReference type="PANTHER" id="PTHR28285">
    <property type="entry name" value="PROTEIN BIG1"/>
    <property type="match status" value="1"/>
</dbReference>
<feature type="domain" description="V-type proton ATPase subunit S1/VOA1 transmembrane" evidence="11">
    <location>
        <begin position="236"/>
        <end position="275"/>
    </location>
</feature>
<gene>
    <name evidence="12" type="ORF">B2J93_4381</name>
</gene>
<evidence type="ECO:0000256" key="8">
    <source>
        <dbReference type="ARBA" id="ARBA00023136"/>
    </source>
</evidence>
<evidence type="ECO:0000256" key="10">
    <source>
        <dbReference type="SAM" id="Phobius"/>
    </source>
</evidence>